<evidence type="ECO:0000256" key="2">
    <source>
        <dbReference type="SAM" id="Coils"/>
    </source>
</evidence>
<dbReference type="InterPro" id="IPR010310">
    <property type="entry name" value="T7SS_ESAT-6-like"/>
</dbReference>
<dbReference type="NCBIfam" id="TIGR03930">
    <property type="entry name" value="WXG100_ESAT6"/>
    <property type="match status" value="1"/>
</dbReference>
<keyword evidence="2" id="KW-0175">Coiled coil</keyword>
<name>A0A9D2BZD8_9FIRM</name>
<dbReference type="Pfam" id="PF06013">
    <property type="entry name" value="WXG100"/>
    <property type="match status" value="1"/>
</dbReference>
<organism evidence="3 4">
    <name type="scientific">Candidatus Flavonifractor merdigallinarum</name>
    <dbReference type="NCBI Taxonomy" id="2838589"/>
    <lineage>
        <taxon>Bacteria</taxon>
        <taxon>Bacillati</taxon>
        <taxon>Bacillota</taxon>
        <taxon>Clostridia</taxon>
        <taxon>Eubacteriales</taxon>
        <taxon>Oscillospiraceae</taxon>
        <taxon>Flavonifractor</taxon>
    </lineage>
</organism>
<feature type="coiled-coil region" evidence="2">
    <location>
        <begin position="49"/>
        <end position="90"/>
    </location>
</feature>
<dbReference type="Proteomes" id="UP000823868">
    <property type="component" value="Unassembled WGS sequence"/>
</dbReference>
<accession>A0A9D2BZD8</accession>
<proteinExistence type="inferred from homology"/>
<gene>
    <name evidence="3" type="ORF">H9841_09315</name>
</gene>
<evidence type="ECO:0000313" key="4">
    <source>
        <dbReference type="Proteomes" id="UP000823868"/>
    </source>
</evidence>
<dbReference type="InterPro" id="IPR036689">
    <property type="entry name" value="ESAT-6-like_sf"/>
</dbReference>
<sequence length="104" mass="11305">MEGIIKVSTEQLRSTASEFSTLGQQVSSLTSEMTNTVTSLASGWEGDAAQAYINKFRGLEDDIQKMNNMIQEHVNDLNDMAQRYDDANTAAVDLAGTLSSDVIV</sequence>
<dbReference type="EMBL" id="DXDX01000171">
    <property type="protein sequence ID" value="HIY22084.1"/>
    <property type="molecule type" value="Genomic_DNA"/>
</dbReference>
<evidence type="ECO:0000256" key="1">
    <source>
        <dbReference type="RuleBase" id="RU362001"/>
    </source>
</evidence>
<comment type="caution">
    <text evidence="3">The sequence shown here is derived from an EMBL/GenBank/DDBJ whole genome shotgun (WGS) entry which is preliminary data.</text>
</comment>
<dbReference type="Gene3D" id="1.10.287.1060">
    <property type="entry name" value="ESAT-6-like"/>
    <property type="match status" value="1"/>
</dbReference>
<dbReference type="AlphaFoldDB" id="A0A9D2BZD8"/>
<evidence type="ECO:0000313" key="3">
    <source>
        <dbReference type="EMBL" id="HIY22084.1"/>
    </source>
</evidence>
<protein>
    <recommendedName>
        <fullName evidence="1">ESAT-6-like protein</fullName>
    </recommendedName>
</protein>
<comment type="similarity">
    <text evidence="1">Belongs to the WXG100 family.</text>
</comment>
<reference evidence="3" key="1">
    <citation type="journal article" date="2021" name="PeerJ">
        <title>Extensive microbial diversity within the chicken gut microbiome revealed by metagenomics and culture.</title>
        <authorList>
            <person name="Gilroy R."/>
            <person name="Ravi A."/>
            <person name="Getino M."/>
            <person name="Pursley I."/>
            <person name="Horton D.L."/>
            <person name="Alikhan N.F."/>
            <person name="Baker D."/>
            <person name="Gharbi K."/>
            <person name="Hall N."/>
            <person name="Watson M."/>
            <person name="Adriaenssens E.M."/>
            <person name="Foster-Nyarko E."/>
            <person name="Jarju S."/>
            <person name="Secka A."/>
            <person name="Antonio M."/>
            <person name="Oren A."/>
            <person name="Chaudhuri R.R."/>
            <person name="La Ragione R."/>
            <person name="Hildebrand F."/>
            <person name="Pallen M.J."/>
        </authorList>
    </citation>
    <scope>NUCLEOTIDE SEQUENCE</scope>
    <source>
        <strain evidence="3">ChiBcec16_6824</strain>
    </source>
</reference>
<dbReference type="SUPFAM" id="SSF140453">
    <property type="entry name" value="EsxAB dimer-like"/>
    <property type="match status" value="1"/>
</dbReference>
<reference evidence="3" key="2">
    <citation type="submission" date="2021-04" db="EMBL/GenBank/DDBJ databases">
        <authorList>
            <person name="Gilroy R."/>
        </authorList>
    </citation>
    <scope>NUCLEOTIDE SEQUENCE</scope>
    <source>
        <strain evidence="3">ChiBcec16_6824</strain>
    </source>
</reference>